<dbReference type="GO" id="GO:0004300">
    <property type="term" value="F:enoyl-CoA hydratase activity"/>
    <property type="evidence" value="ECO:0007669"/>
    <property type="project" value="UniProtKB-EC"/>
</dbReference>
<accession>A0A931BPI4</accession>
<dbReference type="RefSeq" id="WP_196273041.1">
    <property type="nucleotide sequence ID" value="NZ_JADQDO010000009.1"/>
</dbReference>
<dbReference type="InterPro" id="IPR001753">
    <property type="entry name" value="Enoyl-CoA_hydra/iso"/>
</dbReference>
<dbReference type="PANTHER" id="PTHR43612">
    <property type="entry name" value="TRIFUNCTIONAL ENZYME SUBUNIT ALPHA"/>
    <property type="match status" value="1"/>
</dbReference>
<sequence length="735" mass="79871">MTNFTNFRFDVDGDGIALATWDMSDRSMNVITPQVMEELSQIVEKVAGDAAIKGCVITSGKDSFSGGADLAMLQGLGAQYAKLAKEKGEEEAMSFFFEESRKLSLLYRRLETCGKPFAAAVNGVCLGGAFELALACHFRVLSDSEATRVGLPEIKVGLFPGAGGTQRVARLMQTGDALQMLFKGEQIRALMARNMGLAHAVAPRDEIVKTAKEWIKNGGSAEAPWDNKNFKLPSNKVYSAAGMQIWPAANAIYRRETQGNYPAAYAILEAVYQGLQLPMDQALKVESRWFAKILRSKEAAAMIRTLFVSMQELNKGARRPKEVPPTHLKKVGVVGAGFMGASIAYVTANAGLEVVLIDKDLESAEKGKAYSHKLMSDQIMKGRAKTADRDALLARIKTSAEYNDLSDCDLIIEAVFEDPKVKAEVIAKVEAAIRPDCIFASNTSTLPISGLAKSSKRPDEFIGIHFFSPVEKMMLVEVILGKQTGDKALATALDYVRLIKKTPIVVNDSRGFFANRCVLAYILEGHLMLTEGVPPAMIENAGKQAGMPVGPLSLNDEVGVDLGLKILKATKAQLGDAAIIPQQEALLTRLVEQEGRFGRKNKKGFYDYPESGPKHLWPGLKDLQPKRLDAEGIDMQELKQRLLVTQALEAARTVEEGVITDPREADVGSILGFGFAPFTGGALSYIDFMGAKTFVDLCKALQAKHGDRFAPPRILLEMAASGETFYGRAKAKKAA</sequence>
<keyword evidence="8" id="KW-0520">NAD</keyword>
<comment type="similarity">
    <text evidence="2">In the central section; belongs to the 3-hydroxyacyl-CoA dehydrogenase family.</text>
</comment>
<keyword evidence="5" id="KW-0276">Fatty acid metabolism</keyword>
<evidence type="ECO:0000256" key="6">
    <source>
        <dbReference type="ARBA" id="ARBA00022963"/>
    </source>
</evidence>
<dbReference type="AlphaFoldDB" id="A0A931BPI4"/>
<dbReference type="EC" id="4.2.1.17" evidence="4"/>
<comment type="pathway">
    <text evidence="1">Lipid metabolism; fatty acid beta-oxidation.</text>
</comment>
<evidence type="ECO:0000256" key="4">
    <source>
        <dbReference type="ARBA" id="ARBA00012076"/>
    </source>
</evidence>
<evidence type="ECO:0000256" key="7">
    <source>
        <dbReference type="ARBA" id="ARBA00023002"/>
    </source>
</evidence>
<gene>
    <name evidence="15" type="ORF">I2H38_16940</name>
</gene>
<dbReference type="GO" id="GO:0006635">
    <property type="term" value="P:fatty acid beta-oxidation"/>
    <property type="evidence" value="ECO:0007669"/>
    <property type="project" value="UniProtKB-ARBA"/>
</dbReference>
<dbReference type="SUPFAM" id="SSF48179">
    <property type="entry name" value="6-phosphogluconate dehydrogenase C-terminal domain-like"/>
    <property type="match status" value="2"/>
</dbReference>
<dbReference type="InterPro" id="IPR029045">
    <property type="entry name" value="ClpP/crotonase-like_dom_sf"/>
</dbReference>
<dbReference type="Pfam" id="PF00378">
    <property type="entry name" value="ECH_1"/>
    <property type="match status" value="1"/>
</dbReference>
<dbReference type="SUPFAM" id="SSF51735">
    <property type="entry name" value="NAD(P)-binding Rossmann-fold domains"/>
    <property type="match status" value="1"/>
</dbReference>
<evidence type="ECO:0000259" key="14">
    <source>
        <dbReference type="Pfam" id="PF02737"/>
    </source>
</evidence>
<dbReference type="Gene3D" id="1.10.1040.50">
    <property type="match status" value="1"/>
</dbReference>
<dbReference type="GO" id="GO:0016509">
    <property type="term" value="F:long-chain (3S)-3-hydroxyacyl-CoA dehydrogenase (NAD+) activity"/>
    <property type="evidence" value="ECO:0007669"/>
    <property type="project" value="TreeGrafter"/>
</dbReference>
<evidence type="ECO:0000256" key="1">
    <source>
        <dbReference type="ARBA" id="ARBA00005005"/>
    </source>
</evidence>
<dbReference type="SUPFAM" id="SSF52096">
    <property type="entry name" value="ClpP/crotonase"/>
    <property type="match status" value="1"/>
</dbReference>
<dbReference type="CDD" id="cd06558">
    <property type="entry name" value="crotonase-like"/>
    <property type="match status" value="1"/>
</dbReference>
<comment type="catalytic activity">
    <reaction evidence="12">
        <text>a (3S)-3-hydroxyacyl-CoA + NAD(+) = a 3-oxoacyl-CoA + NADH + H(+)</text>
        <dbReference type="Rhea" id="RHEA:22432"/>
        <dbReference type="ChEBI" id="CHEBI:15378"/>
        <dbReference type="ChEBI" id="CHEBI:57318"/>
        <dbReference type="ChEBI" id="CHEBI:57540"/>
        <dbReference type="ChEBI" id="CHEBI:57945"/>
        <dbReference type="ChEBI" id="CHEBI:90726"/>
        <dbReference type="EC" id="1.1.1.35"/>
    </reaction>
</comment>
<dbReference type="Pfam" id="PF00725">
    <property type="entry name" value="3HCDH"/>
    <property type="match status" value="1"/>
</dbReference>
<evidence type="ECO:0000313" key="15">
    <source>
        <dbReference type="EMBL" id="MBF9235062.1"/>
    </source>
</evidence>
<keyword evidence="10" id="KW-0456">Lyase</keyword>
<name>A0A931BPI4_9HYPH</name>
<feature type="domain" description="3-hydroxyacyl-CoA dehydrogenase C-terminal" evidence="13">
    <location>
        <begin position="511"/>
        <end position="608"/>
    </location>
</feature>
<comment type="similarity">
    <text evidence="3">In the N-terminal section; belongs to the enoyl-CoA hydratase/isomerase family.</text>
</comment>
<evidence type="ECO:0000256" key="9">
    <source>
        <dbReference type="ARBA" id="ARBA00023098"/>
    </source>
</evidence>
<dbReference type="Gene3D" id="3.90.226.10">
    <property type="entry name" value="2-enoyl-CoA Hydratase, Chain A, domain 1"/>
    <property type="match status" value="1"/>
</dbReference>
<evidence type="ECO:0000256" key="2">
    <source>
        <dbReference type="ARBA" id="ARBA00007005"/>
    </source>
</evidence>
<dbReference type="InterPro" id="IPR050136">
    <property type="entry name" value="FA_oxidation_alpha_subunit"/>
</dbReference>
<dbReference type="InterPro" id="IPR006176">
    <property type="entry name" value="3-OHacyl-CoA_DH_NAD-bd"/>
</dbReference>
<evidence type="ECO:0000256" key="8">
    <source>
        <dbReference type="ARBA" id="ARBA00023027"/>
    </source>
</evidence>
<dbReference type="GO" id="GO:0070403">
    <property type="term" value="F:NAD+ binding"/>
    <property type="evidence" value="ECO:0007669"/>
    <property type="project" value="InterPro"/>
</dbReference>
<evidence type="ECO:0000256" key="11">
    <source>
        <dbReference type="ARBA" id="ARBA00023268"/>
    </source>
</evidence>
<keyword evidence="6" id="KW-0442">Lipid degradation</keyword>
<evidence type="ECO:0000256" key="5">
    <source>
        <dbReference type="ARBA" id="ARBA00022832"/>
    </source>
</evidence>
<dbReference type="EMBL" id="JADQDO010000009">
    <property type="protein sequence ID" value="MBF9235062.1"/>
    <property type="molecule type" value="Genomic_DNA"/>
</dbReference>
<keyword evidence="7" id="KW-0560">Oxidoreductase</keyword>
<keyword evidence="9" id="KW-0443">Lipid metabolism</keyword>
<evidence type="ECO:0000256" key="10">
    <source>
        <dbReference type="ARBA" id="ARBA00023239"/>
    </source>
</evidence>
<dbReference type="Pfam" id="PF02737">
    <property type="entry name" value="3HCDH_N"/>
    <property type="match status" value="1"/>
</dbReference>
<feature type="domain" description="3-hydroxyacyl-CoA dehydrogenase NAD binding" evidence="14">
    <location>
        <begin position="330"/>
        <end position="508"/>
    </location>
</feature>
<reference evidence="15" key="1">
    <citation type="submission" date="2020-11" db="EMBL/GenBank/DDBJ databases">
        <authorList>
            <person name="Kim M.K."/>
        </authorList>
    </citation>
    <scope>NUCLEOTIDE SEQUENCE</scope>
    <source>
        <strain evidence="15">BT350</strain>
    </source>
</reference>
<dbReference type="InterPro" id="IPR036291">
    <property type="entry name" value="NAD(P)-bd_dom_sf"/>
</dbReference>
<dbReference type="FunFam" id="3.40.50.720:FF:000009">
    <property type="entry name" value="Fatty oxidation complex, alpha subunit"/>
    <property type="match status" value="1"/>
</dbReference>
<evidence type="ECO:0000259" key="13">
    <source>
        <dbReference type="Pfam" id="PF00725"/>
    </source>
</evidence>
<proteinExistence type="inferred from homology"/>
<keyword evidence="16" id="KW-1185">Reference proteome</keyword>
<dbReference type="PANTHER" id="PTHR43612:SF3">
    <property type="entry name" value="TRIFUNCTIONAL ENZYME SUBUNIT ALPHA, MITOCHONDRIAL"/>
    <property type="match status" value="1"/>
</dbReference>
<dbReference type="InterPro" id="IPR006108">
    <property type="entry name" value="3HC_DH_C"/>
</dbReference>
<dbReference type="InterPro" id="IPR008927">
    <property type="entry name" value="6-PGluconate_DH-like_C_sf"/>
</dbReference>
<keyword evidence="11" id="KW-0511">Multifunctional enzyme</keyword>
<dbReference type="PROSITE" id="PS00067">
    <property type="entry name" value="3HCDH"/>
    <property type="match status" value="1"/>
</dbReference>
<organism evidence="15 16">
    <name type="scientific">Microvirga alba</name>
    <dbReference type="NCBI Taxonomy" id="2791025"/>
    <lineage>
        <taxon>Bacteria</taxon>
        <taxon>Pseudomonadati</taxon>
        <taxon>Pseudomonadota</taxon>
        <taxon>Alphaproteobacteria</taxon>
        <taxon>Hyphomicrobiales</taxon>
        <taxon>Methylobacteriaceae</taxon>
        <taxon>Microvirga</taxon>
    </lineage>
</organism>
<comment type="caution">
    <text evidence="15">The sequence shown here is derived from an EMBL/GenBank/DDBJ whole genome shotgun (WGS) entry which is preliminary data.</text>
</comment>
<dbReference type="Proteomes" id="UP000599312">
    <property type="component" value="Unassembled WGS sequence"/>
</dbReference>
<evidence type="ECO:0000256" key="12">
    <source>
        <dbReference type="ARBA" id="ARBA00049556"/>
    </source>
</evidence>
<evidence type="ECO:0000313" key="16">
    <source>
        <dbReference type="Proteomes" id="UP000599312"/>
    </source>
</evidence>
<dbReference type="InterPro" id="IPR006180">
    <property type="entry name" value="3-OHacyl-CoA_DH_CS"/>
</dbReference>
<evidence type="ECO:0000256" key="3">
    <source>
        <dbReference type="ARBA" id="ARBA00008750"/>
    </source>
</evidence>
<protein>
    <recommendedName>
        <fullName evidence="4">enoyl-CoA hydratase</fullName>
        <ecNumber evidence="4">4.2.1.17</ecNumber>
    </recommendedName>
</protein>
<dbReference type="Gene3D" id="3.40.50.720">
    <property type="entry name" value="NAD(P)-binding Rossmann-like Domain"/>
    <property type="match status" value="1"/>
</dbReference>